<keyword evidence="2 3" id="KW-0786">Thiamine pyrophosphate</keyword>
<comment type="caution">
    <text evidence="7">The sequence shown here is derived from an EMBL/GenBank/DDBJ whole genome shotgun (WGS) entry which is preliminary data.</text>
</comment>
<dbReference type="GO" id="GO:0003984">
    <property type="term" value="F:acetolactate synthase activity"/>
    <property type="evidence" value="ECO:0007669"/>
    <property type="project" value="TreeGrafter"/>
</dbReference>
<dbReference type="GO" id="GO:0030976">
    <property type="term" value="F:thiamine pyrophosphate binding"/>
    <property type="evidence" value="ECO:0007669"/>
    <property type="project" value="InterPro"/>
</dbReference>
<evidence type="ECO:0000259" key="4">
    <source>
        <dbReference type="Pfam" id="PF00205"/>
    </source>
</evidence>
<dbReference type="Pfam" id="PF02775">
    <property type="entry name" value="TPP_enzyme_C"/>
    <property type="match status" value="1"/>
</dbReference>
<sequence length="574" mass="62241">MIENGDLILSYLQRLGVEFVFGVPGGSIEPFYNALARSERRGGTRAIIARHETGAAFMADGYTRETGKIGVCCSTAGPGATNLITGVASAYADGIPMLVISAQTAIEKFGRGALQDGSCTGINTLEIFTHCTRFNTLVSHSAQVEHKLLQAISYAISNRPGPVHLSVPLDVMRDTIEDTEQKATLRAFINHEVVPSQEAMHLVLKELADKNKVTVVIGEGAAGAIDTIIALIESRNWQFVTTPRAKGLVNNFHPLYRGVFGFAGHESARDALLPENAERVVVVGTALDEVSTSGWDSSAIMSRRLIHLSSNSEHLSRSYMAKLCILGSIELMLKPFSALLNRHPLRKQISRQFNTDGLPSNIQFAHPEKCFSDDSPIKPQALMTYMSAVCPDDTRVLMDSGNSFLWGIHYWNCKRPHPFNPHKSLFHIGIGFSSMGWAIGAAVGIAAGAKGKPVVCFTGDGSMLMSGQEITTALQERLNVLFIVLNDSALGMVRHGQRIGGAEPIGNELPSINFAQMAQAMGVEAYRIEHMSDLKQLDIQALLNRHAPCLLDVVIDREEVPPMGARMKVLTGAA</sequence>
<dbReference type="GO" id="GO:0005948">
    <property type="term" value="C:acetolactate synthase complex"/>
    <property type="evidence" value="ECO:0007669"/>
    <property type="project" value="TreeGrafter"/>
</dbReference>
<dbReference type="SUPFAM" id="SSF52467">
    <property type="entry name" value="DHS-like NAD/FAD-binding domain"/>
    <property type="match status" value="1"/>
</dbReference>
<dbReference type="AlphaFoldDB" id="A0A2T5IY86"/>
<evidence type="ECO:0000256" key="1">
    <source>
        <dbReference type="ARBA" id="ARBA00007812"/>
    </source>
</evidence>
<dbReference type="CDD" id="cd00568">
    <property type="entry name" value="TPP_enzymes"/>
    <property type="match status" value="1"/>
</dbReference>
<dbReference type="Pfam" id="PF00205">
    <property type="entry name" value="TPP_enzyme_M"/>
    <property type="match status" value="1"/>
</dbReference>
<evidence type="ECO:0000313" key="8">
    <source>
        <dbReference type="Proteomes" id="UP000244223"/>
    </source>
</evidence>
<dbReference type="InterPro" id="IPR012001">
    <property type="entry name" value="Thiamin_PyroP_enz_TPP-bd_dom"/>
</dbReference>
<dbReference type="GO" id="GO:0009097">
    <property type="term" value="P:isoleucine biosynthetic process"/>
    <property type="evidence" value="ECO:0007669"/>
    <property type="project" value="TreeGrafter"/>
</dbReference>
<dbReference type="Gene3D" id="3.40.50.970">
    <property type="match status" value="2"/>
</dbReference>
<evidence type="ECO:0000256" key="2">
    <source>
        <dbReference type="ARBA" id="ARBA00023052"/>
    </source>
</evidence>
<organism evidence="7 8">
    <name type="scientific">Agitococcus lubricus</name>
    <dbReference type="NCBI Taxonomy" id="1077255"/>
    <lineage>
        <taxon>Bacteria</taxon>
        <taxon>Pseudomonadati</taxon>
        <taxon>Pseudomonadota</taxon>
        <taxon>Gammaproteobacteria</taxon>
        <taxon>Moraxellales</taxon>
        <taxon>Moraxellaceae</taxon>
        <taxon>Agitococcus</taxon>
    </lineage>
</organism>
<evidence type="ECO:0000313" key="7">
    <source>
        <dbReference type="EMBL" id="PTQ88854.1"/>
    </source>
</evidence>
<gene>
    <name evidence="7" type="ORF">C8N29_1102</name>
</gene>
<dbReference type="GO" id="GO:0000287">
    <property type="term" value="F:magnesium ion binding"/>
    <property type="evidence" value="ECO:0007669"/>
    <property type="project" value="InterPro"/>
</dbReference>
<dbReference type="InterPro" id="IPR012000">
    <property type="entry name" value="Thiamin_PyroP_enz_cen_dom"/>
</dbReference>
<reference evidence="7 8" key="1">
    <citation type="submission" date="2018-04" db="EMBL/GenBank/DDBJ databases">
        <title>Genomic Encyclopedia of Archaeal and Bacterial Type Strains, Phase II (KMG-II): from individual species to whole genera.</title>
        <authorList>
            <person name="Goeker M."/>
        </authorList>
    </citation>
    <scope>NUCLEOTIDE SEQUENCE [LARGE SCALE GENOMIC DNA]</scope>
    <source>
        <strain evidence="7 8">DSM 5822</strain>
    </source>
</reference>
<dbReference type="GO" id="GO:0050660">
    <property type="term" value="F:flavin adenine dinucleotide binding"/>
    <property type="evidence" value="ECO:0007669"/>
    <property type="project" value="TreeGrafter"/>
</dbReference>
<dbReference type="InterPro" id="IPR029061">
    <property type="entry name" value="THDP-binding"/>
</dbReference>
<dbReference type="PANTHER" id="PTHR18968:SF13">
    <property type="entry name" value="ACETOLACTATE SYNTHASE CATALYTIC SUBUNIT, MITOCHONDRIAL"/>
    <property type="match status" value="1"/>
</dbReference>
<dbReference type="SUPFAM" id="SSF52518">
    <property type="entry name" value="Thiamin diphosphate-binding fold (THDP-binding)"/>
    <property type="match status" value="2"/>
</dbReference>
<dbReference type="InterPro" id="IPR011766">
    <property type="entry name" value="TPP_enzyme_TPP-bd"/>
</dbReference>
<comment type="similarity">
    <text evidence="1 3">Belongs to the TPP enzyme family.</text>
</comment>
<keyword evidence="8" id="KW-1185">Reference proteome</keyword>
<dbReference type="InterPro" id="IPR029035">
    <property type="entry name" value="DHS-like_NAD/FAD-binding_dom"/>
</dbReference>
<feature type="domain" description="Thiamine pyrophosphate enzyme N-terminal TPP-binding" evidence="6">
    <location>
        <begin position="5"/>
        <end position="116"/>
    </location>
</feature>
<dbReference type="OrthoDB" id="4494979at2"/>
<dbReference type="InterPro" id="IPR045229">
    <property type="entry name" value="TPP_enz"/>
</dbReference>
<evidence type="ECO:0000259" key="6">
    <source>
        <dbReference type="Pfam" id="PF02776"/>
    </source>
</evidence>
<dbReference type="Pfam" id="PF02776">
    <property type="entry name" value="TPP_enzyme_N"/>
    <property type="match status" value="1"/>
</dbReference>
<feature type="domain" description="Thiamine pyrophosphate enzyme central" evidence="4">
    <location>
        <begin position="203"/>
        <end position="334"/>
    </location>
</feature>
<protein>
    <submittedName>
        <fullName evidence="7">Acetolactate synthase-1/2/3 large subunit</fullName>
    </submittedName>
</protein>
<proteinExistence type="inferred from homology"/>
<dbReference type="FunFam" id="3.40.50.970:FF:000007">
    <property type="entry name" value="Acetolactate synthase"/>
    <property type="match status" value="1"/>
</dbReference>
<dbReference type="Proteomes" id="UP000244223">
    <property type="component" value="Unassembled WGS sequence"/>
</dbReference>
<dbReference type="PANTHER" id="PTHR18968">
    <property type="entry name" value="THIAMINE PYROPHOSPHATE ENZYMES"/>
    <property type="match status" value="1"/>
</dbReference>
<feature type="domain" description="Thiamine pyrophosphate enzyme TPP-binding" evidence="5">
    <location>
        <begin position="399"/>
        <end position="553"/>
    </location>
</feature>
<accession>A0A2T5IY86</accession>
<dbReference type="EMBL" id="QAON01000010">
    <property type="protein sequence ID" value="PTQ88854.1"/>
    <property type="molecule type" value="Genomic_DNA"/>
</dbReference>
<evidence type="ECO:0000259" key="5">
    <source>
        <dbReference type="Pfam" id="PF02775"/>
    </source>
</evidence>
<name>A0A2T5IY86_9GAMM</name>
<dbReference type="GO" id="GO:0009099">
    <property type="term" value="P:L-valine biosynthetic process"/>
    <property type="evidence" value="ECO:0007669"/>
    <property type="project" value="TreeGrafter"/>
</dbReference>
<dbReference type="CDD" id="cd07035">
    <property type="entry name" value="TPP_PYR_POX_like"/>
    <property type="match status" value="1"/>
</dbReference>
<evidence type="ECO:0000256" key="3">
    <source>
        <dbReference type="RuleBase" id="RU362132"/>
    </source>
</evidence>
<dbReference type="Gene3D" id="3.40.50.1220">
    <property type="entry name" value="TPP-binding domain"/>
    <property type="match status" value="1"/>
</dbReference>